<dbReference type="PROSITE" id="PS51318">
    <property type="entry name" value="TAT"/>
    <property type="match status" value="1"/>
</dbReference>
<dbReference type="PROSITE" id="PS51404">
    <property type="entry name" value="DYP_PEROXIDASE"/>
    <property type="match status" value="1"/>
</dbReference>
<proteinExistence type="inferred from homology"/>
<protein>
    <submittedName>
        <fullName evidence="12">Peroxidase</fullName>
    </submittedName>
</protein>
<evidence type="ECO:0000259" key="11">
    <source>
        <dbReference type="Pfam" id="PF20628"/>
    </source>
</evidence>
<dbReference type="GO" id="GO:0004601">
    <property type="term" value="F:peroxidase activity"/>
    <property type="evidence" value="ECO:0007669"/>
    <property type="project" value="UniProtKB-KW"/>
</dbReference>
<gene>
    <name evidence="12" type="ORF">CJ203_10565</name>
</gene>
<dbReference type="InterPro" id="IPR048327">
    <property type="entry name" value="Dyp_perox_N"/>
</dbReference>
<dbReference type="InterPro" id="IPR048328">
    <property type="entry name" value="Dyp_perox_C"/>
</dbReference>
<dbReference type="InterPro" id="IPR011008">
    <property type="entry name" value="Dimeric_a/b-barrel"/>
</dbReference>
<feature type="region of interest" description="Disordered" evidence="9">
    <location>
        <begin position="1"/>
        <end position="27"/>
    </location>
</feature>
<comment type="cofactor">
    <cofactor evidence="1">
        <name>heme b</name>
        <dbReference type="ChEBI" id="CHEBI:60344"/>
    </cofactor>
</comment>
<dbReference type="EMBL" id="PNHG01000028">
    <property type="protein sequence ID" value="PMC63539.1"/>
    <property type="molecule type" value="Genomic_DNA"/>
</dbReference>
<reference evidence="12 13" key="1">
    <citation type="submission" date="2017-09" db="EMBL/GenBank/DDBJ databases">
        <title>Bacterial strain isolated from the female urinary microbiota.</title>
        <authorList>
            <person name="Thomas-White K."/>
            <person name="Kumar N."/>
            <person name="Forster S."/>
            <person name="Putonti C."/>
            <person name="Lawley T."/>
            <person name="Wolfe A.J."/>
        </authorList>
    </citation>
    <scope>NUCLEOTIDE SEQUENCE [LARGE SCALE GENOMIC DNA]</scope>
    <source>
        <strain evidence="12 13">UMB0792</strain>
    </source>
</reference>
<dbReference type="AlphaFoldDB" id="A0A2N6T2H9"/>
<keyword evidence="4" id="KW-0479">Metal-binding</keyword>
<evidence type="ECO:0000256" key="3">
    <source>
        <dbReference type="ARBA" id="ARBA00022617"/>
    </source>
</evidence>
<evidence type="ECO:0000313" key="13">
    <source>
        <dbReference type="Proteomes" id="UP000235836"/>
    </source>
</evidence>
<evidence type="ECO:0000256" key="1">
    <source>
        <dbReference type="ARBA" id="ARBA00001970"/>
    </source>
</evidence>
<name>A0A2N6T2H9_9CORY</name>
<sequence>MPDPQHQPENAKQQPTRATRRQFLRGAGTAGAAGVAGLTVMGLGGCAEGEQTSEKWPGQGTEEPGGNDFLAESRVPFDGPHQAGISTPEQSFIKLIAFNLKDSKTNRDDVIRLMRLWTDDARRMCSGVAGLADLEPENLESTANLTITVGYGRSLLDKIGLADQAPDWLGDLPKYSRDELVDAWNGGDICLQLCSDDRFTLSHASRFMTKTARTYVDVAWIQDGFLHARGSVEAGTTPRNLFGQLDGTANPALDEFGDIVWINEGPKWLHGGTAMVVRRIAMLMDEWDILDRASREVAMGRTIETGAPLTGTDEFDQPDFDALDEYGLPVIDPNSHMARAFSTDRSERIYRRPYNFDMPPGPDTRGTSNAGQIFICFQKNPLKQFDPIQKRLAEADRLNEWITHIGSAVFAVPHGTKEGEYWGQDLFGA</sequence>
<dbReference type="PANTHER" id="PTHR30521">
    <property type="entry name" value="DEFERROCHELATASE/PEROXIDASE"/>
    <property type="match status" value="1"/>
</dbReference>
<dbReference type="GO" id="GO:0020037">
    <property type="term" value="F:heme binding"/>
    <property type="evidence" value="ECO:0007669"/>
    <property type="project" value="InterPro"/>
</dbReference>
<keyword evidence="6" id="KW-0560">Oxidoreductase</keyword>
<comment type="caution">
    <text evidence="12">The sequence shown here is derived from an EMBL/GenBank/DDBJ whole genome shotgun (WGS) entry which is preliminary data.</text>
</comment>
<evidence type="ECO:0000256" key="2">
    <source>
        <dbReference type="ARBA" id="ARBA00022559"/>
    </source>
</evidence>
<dbReference type="NCBIfam" id="TIGR01409">
    <property type="entry name" value="TAT_signal_seq"/>
    <property type="match status" value="1"/>
</dbReference>
<keyword evidence="13" id="KW-1185">Reference proteome</keyword>
<keyword evidence="7" id="KW-0408">Iron</keyword>
<organism evidence="12 13">
    <name type="scientific">Corynebacterium tuscaniense</name>
    <dbReference type="NCBI Taxonomy" id="302449"/>
    <lineage>
        <taxon>Bacteria</taxon>
        <taxon>Bacillati</taxon>
        <taxon>Actinomycetota</taxon>
        <taxon>Actinomycetes</taxon>
        <taxon>Mycobacteriales</taxon>
        <taxon>Corynebacteriaceae</taxon>
        <taxon>Corynebacterium</taxon>
    </lineage>
</organism>
<feature type="region of interest" description="Disordered" evidence="9">
    <location>
        <begin position="48"/>
        <end position="75"/>
    </location>
</feature>
<dbReference type="InterPro" id="IPR006314">
    <property type="entry name" value="Dyp_peroxidase"/>
</dbReference>
<dbReference type="Pfam" id="PF20628">
    <property type="entry name" value="Dyp_perox_C"/>
    <property type="match status" value="1"/>
</dbReference>
<dbReference type="Pfam" id="PF04261">
    <property type="entry name" value="Dyp_perox_N"/>
    <property type="match status" value="1"/>
</dbReference>
<evidence type="ECO:0000256" key="7">
    <source>
        <dbReference type="ARBA" id="ARBA00023004"/>
    </source>
</evidence>
<evidence type="ECO:0000259" key="10">
    <source>
        <dbReference type="Pfam" id="PF04261"/>
    </source>
</evidence>
<keyword evidence="3" id="KW-0349">Heme</keyword>
<dbReference type="SUPFAM" id="SSF54909">
    <property type="entry name" value="Dimeric alpha+beta barrel"/>
    <property type="match status" value="1"/>
</dbReference>
<dbReference type="GO" id="GO:0046872">
    <property type="term" value="F:metal ion binding"/>
    <property type="evidence" value="ECO:0007669"/>
    <property type="project" value="UniProtKB-KW"/>
</dbReference>
<evidence type="ECO:0000256" key="6">
    <source>
        <dbReference type="ARBA" id="ARBA00023002"/>
    </source>
</evidence>
<keyword evidence="2 12" id="KW-0575">Peroxidase</keyword>
<feature type="domain" description="Dyp-type peroxidase C-terminal" evidence="11">
    <location>
        <begin position="237"/>
        <end position="416"/>
    </location>
</feature>
<evidence type="ECO:0000313" key="12">
    <source>
        <dbReference type="EMBL" id="PMC63539.1"/>
    </source>
</evidence>
<dbReference type="RefSeq" id="WP_102724553.1">
    <property type="nucleotide sequence ID" value="NZ_PNHG01000028.1"/>
</dbReference>
<feature type="domain" description="Dyp-type peroxidase N-terminal" evidence="10">
    <location>
        <begin position="82"/>
        <end position="225"/>
    </location>
</feature>
<dbReference type="PANTHER" id="PTHR30521:SF4">
    <property type="entry name" value="DEFERROCHELATASE"/>
    <property type="match status" value="1"/>
</dbReference>
<dbReference type="InterPro" id="IPR019546">
    <property type="entry name" value="TAT_signal_bac_arc"/>
</dbReference>
<dbReference type="NCBIfam" id="TIGR01413">
    <property type="entry name" value="Dyp_perox_fam"/>
    <property type="match status" value="1"/>
</dbReference>
<evidence type="ECO:0000256" key="8">
    <source>
        <dbReference type="ARBA" id="ARBA00025737"/>
    </source>
</evidence>
<evidence type="ECO:0000256" key="4">
    <source>
        <dbReference type="ARBA" id="ARBA00022723"/>
    </source>
</evidence>
<evidence type="ECO:0000256" key="9">
    <source>
        <dbReference type="SAM" id="MobiDB-lite"/>
    </source>
</evidence>
<accession>A0A2N6T2H9</accession>
<dbReference type="InterPro" id="IPR006311">
    <property type="entry name" value="TAT_signal"/>
</dbReference>
<feature type="compositionally biased region" description="Polar residues" evidence="9">
    <location>
        <begin position="7"/>
        <end position="17"/>
    </location>
</feature>
<evidence type="ECO:0000256" key="5">
    <source>
        <dbReference type="ARBA" id="ARBA00022729"/>
    </source>
</evidence>
<comment type="similarity">
    <text evidence="8">Belongs to the DyP-type peroxidase family.</text>
</comment>
<dbReference type="Proteomes" id="UP000235836">
    <property type="component" value="Unassembled WGS sequence"/>
</dbReference>
<dbReference type="GO" id="GO:0005829">
    <property type="term" value="C:cytosol"/>
    <property type="evidence" value="ECO:0007669"/>
    <property type="project" value="TreeGrafter"/>
</dbReference>
<keyword evidence="5" id="KW-0732">Signal</keyword>